<dbReference type="CDD" id="cd16936">
    <property type="entry name" value="HATPase_RsbW-like"/>
    <property type="match status" value="1"/>
</dbReference>
<dbReference type="PROSITE" id="PS50113">
    <property type="entry name" value="PAC"/>
    <property type="match status" value="2"/>
</dbReference>
<feature type="region of interest" description="Disordered" evidence="2">
    <location>
        <begin position="600"/>
        <end position="620"/>
    </location>
</feature>
<dbReference type="InterPro" id="IPR000014">
    <property type="entry name" value="PAS"/>
</dbReference>
<dbReference type="SUPFAM" id="SSF81606">
    <property type="entry name" value="PP2C-like"/>
    <property type="match status" value="1"/>
</dbReference>
<dbReference type="SUPFAM" id="SSF55874">
    <property type="entry name" value="ATPase domain of HSP90 chaperone/DNA topoisomerase II/histidine kinase"/>
    <property type="match status" value="1"/>
</dbReference>
<organism evidence="5 6">
    <name type="scientific">Streptomyces vulcanius</name>
    <dbReference type="NCBI Taxonomy" id="1441876"/>
    <lineage>
        <taxon>Bacteria</taxon>
        <taxon>Bacillati</taxon>
        <taxon>Actinomycetota</taxon>
        <taxon>Actinomycetes</taxon>
        <taxon>Kitasatosporales</taxon>
        <taxon>Streptomycetaceae</taxon>
        <taxon>Streptomyces</taxon>
    </lineage>
</organism>
<dbReference type="Gene3D" id="3.60.40.10">
    <property type="entry name" value="PPM-type phosphatase domain"/>
    <property type="match status" value="1"/>
</dbReference>
<feature type="domain" description="PAS" evidence="3">
    <location>
        <begin position="35"/>
        <end position="87"/>
    </location>
</feature>
<dbReference type="InterPro" id="IPR052016">
    <property type="entry name" value="Bact_Sigma-Reg"/>
</dbReference>
<dbReference type="SMART" id="SM00086">
    <property type="entry name" value="PAC"/>
    <property type="match status" value="2"/>
</dbReference>
<feature type="domain" description="PAS" evidence="3">
    <location>
        <begin position="159"/>
        <end position="229"/>
    </location>
</feature>
<evidence type="ECO:0000313" key="6">
    <source>
        <dbReference type="Proteomes" id="UP001595839"/>
    </source>
</evidence>
<feature type="domain" description="PAC" evidence="4">
    <location>
        <begin position="232"/>
        <end position="284"/>
    </location>
</feature>
<dbReference type="InterPro" id="IPR036457">
    <property type="entry name" value="PPM-type-like_dom_sf"/>
</dbReference>
<dbReference type="InterPro" id="IPR035965">
    <property type="entry name" value="PAS-like_dom_sf"/>
</dbReference>
<dbReference type="NCBIfam" id="TIGR00229">
    <property type="entry name" value="sensory_box"/>
    <property type="match status" value="2"/>
</dbReference>
<dbReference type="Gene3D" id="3.30.450.20">
    <property type="entry name" value="PAS domain"/>
    <property type="match status" value="2"/>
</dbReference>
<dbReference type="Gene3D" id="3.30.565.10">
    <property type="entry name" value="Histidine kinase-like ATPase, C-terminal domain"/>
    <property type="match status" value="1"/>
</dbReference>
<dbReference type="SUPFAM" id="SSF55785">
    <property type="entry name" value="PYP-like sensor domain (PAS domain)"/>
    <property type="match status" value="2"/>
</dbReference>
<dbReference type="InterPro" id="IPR036890">
    <property type="entry name" value="HATPase_C_sf"/>
</dbReference>
<dbReference type="Pfam" id="PF00989">
    <property type="entry name" value="PAS"/>
    <property type="match status" value="1"/>
</dbReference>
<dbReference type="InterPro" id="IPR001932">
    <property type="entry name" value="PPM-type_phosphatase-like_dom"/>
</dbReference>
<name>A0ABV9AMK3_9ACTN</name>
<dbReference type="Proteomes" id="UP001595839">
    <property type="component" value="Unassembled WGS sequence"/>
</dbReference>
<dbReference type="Pfam" id="PF07228">
    <property type="entry name" value="SpoIIE"/>
    <property type="match status" value="1"/>
</dbReference>
<keyword evidence="6" id="KW-1185">Reference proteome</keyword>
<dbReference type="PANTHER" id="PTHR43156:SF2">
    <property type="entry name" value="STAGE II SPORULATION PROTEIN E"/>
    <property type="match status" value="1"/>
</dbReference>
<evidence type="ECO:0000256" key="2">
    <source>
        <dbReference type="SAM" id="MobiDB-lite"/>
    </source>
</evidence>
<accession>A0ABV9AMK3</accession>
<dbReference type="EMBL" id="JBHSFK010000009">
    <property type="protein sequence ID" value="MFC4501104.1"/>
    <property type="molecule type" value="Genomic_DNA"/>
</dbReference>
<evidence type="ECO:0000259" key="4">
    <source>
        <dbReference type="PROSITE" id="PS50113"/>
    </source>
</evidence>
<feature type="domain" description="PAC" evidence="4">
    <location>
        <begin position="112"/>
        <end position="162"/>
    </location>
</feature>
<dbReference type="InterPro" id="IPR013656">
    <property type="entry name" value="PAS_4"/>
</dbReference>
<dbReference type="PROSITE" id="PS50112">
    <property type="entry name" value="PAS"/>
    <property type="match status" value="2"/>
</dbReference>
<dbReference type="Pfam" id="PF13581">
    <property type="entry name" value="HATPase_c_2"/>
    <property type="match status" value="1"/>
</dbReference>
<dbReference type="PANTHER" id="PTHR43156">
    <property type="entry name" value="STAGE II SPORULATION PROTEIN E-RELATED"/>
    <property type="match status" value="1"/>
</dbReference>
<evidence type="ECO:0000313" key="5">
    <source>
        <dbReference type="EMBL" id="MFC4501104.1"/>
    </source>
</evidence>
<dbReference type="InterPro" id="IPR000700">
    <property type="entry name" value="PAS-assoc_C"/>
</dbReference>
<dbReference type="Pfam" id="PF08448">
    <property type="entry name" value="PAS_4"/>
    <property type="match status" value="1"/>
</dbReference>
<protein>
    <submittedName>
        <fullName evidence="5">PAS domain S-box protein</fullName>
    </submittedName>
</protein>
<sequence>MADLVQAEPELRAGPTEQKRCCCGSAGLESTPRGAEERFRGLLEAAPDAMVIVDDEGTIKLVNAQTEALFGYGRKELLGHPVELLIPHRFRGQHTRHRGGYAANRQVRPMGAGLELHGLRKDGTEFPVEISLSPLETTDGLLVSAAVRDVSDRKAAEARITELASLVESSQDAILANTLEGYITYWNAAAQRLYGYTAEEVIGRHVSLLAPPELRGEIRSLLKRLRHGRKVEHFETLRLTRAGTLLDVDVTLWPTRDARGTVVGACAIVRDISDRKRAEAELTELYEQQRHIALTLQRSLMGTPPALPGLATASRYRPATQGAGVGGDWFDLIPLGADRVGVLIGDVMGRGLEAAAVMGQLRSAAHALAKTGMQPRQLMRALDTCVADLDVPDQLVTCCYLVIAPDAGTVTVCSAGHLPVLVVGVGDGVQSLPCPVNAPLGVGDVLYEQSSSAIPPGATLVLYTDGLIETPGSDIEERIGELTVLLDRLFAGTPSLEAAADRVLAGLLPDPESHNDDVTLLLAQLPAGPLAAVGTDLPAVAESVPEGRAFLHRALCTWNCAGNADDALLLLSETLTNAVQHAEGPLGLHLHRTATDLTVEVSDRSPQLPQPRPAAADEESGRGLLLVRALADSWGVRPTDDGKTTWFTLRL</sequence>
<dbReference type="SMART" id="SM00331">
    <property type="entry name" value="PP2C_SIG"/>
    <property type="match status" value="1"/>
</dbReference>
<reference evidence="6" key="1">
    <citation type="journal article" date="2019" name="Int. J. Syst. Evol. Microbiol.">
        <title>The Global Catalogue of Microorganisms (GCM) 10K type strain sequencing project: providing services to taxonomists for standard genome sequencing and annotation.</title>
        <authorList>
            <consortium name="The Broad Institute Genomics Platform"/>
            <consortium name="The Broad Institute Genome Sequencing Center for Infectious Disease"/>
            <person name="Wu L."/>
            <person name="Ma J."/>
        </authorList>
    </citation>
    <scope>NUCLEOTIDE SEQUENCE [LARGE SCALE GENOMIC DNA]</scope>
    <source>
        <strain evidence="6">CGMCC 4.7177</strain>
    </source>
</reference>
<evidence type="ECO:0000256" key="1">
    <source>
        <dbReference type="ARBA" id="ARBA00022801"/>
    </source>
</evidence>
<keyword evidence="1" id="KW-0378">Hydrolase</keyword>
<comment type="caution">
    <text evidence="5">The sequence shown here is derived from an EMBL/GenBank/DDBJ whole genome shotgun (WGS) entry which is preliminary data.</text>
</comment>
<dbReference type="CDD" id="cd00130">
    <property type="entry name" value="PAS"/>
    <property type="match status" value="2"/>
</dbReference>
<dbReference type="RefSeq" id="WP_381172277.1">
    <property type="nucleotide sequence ID" value="NZ_JBHSFK010000009.1"/>
</dbReference>
<dbReference type="InterPro" id="IPR003594">
    <property type="entry name" value="HATPase_dom"/>
</dbReference>
<dbReference type="InterPro" id="IPR001610">
    <property type="entry name" value="PAC"/>
</dbReference>
<gene>
    <name evidence="5" type="ORF">ACFPIH_16455</name>
</gene>
<dbReference type="SMART" id="SM00091">
    <property type="entry name" value="PAS"/>
    <property type="match status" value="2"/>
</dbReference>
<dbReference type="InterPro" id="IPR013767">
    <property type="entry name" value="PAS_fold"/>
</dbReference>
<evidence type="ECO:0000259" key="3">
    <source>
        <dbReference type="PROSITE" id="PS50112"/>
    </source>
</evidence>
<proteinExistence type="predicted"/>